<sequence length="150" mass="15952">MTDTRRRAMIAALVAVLGASVGVAGAGHLYLRKWRRAAAWFSFVVGATIVLLSVFADPTTLSLADPTAIASVDPETLPTAVTVPVFGLLFLNALDAYRLATQDSRTPDEATCPHCGGELDPEISFCPWCTTELRDADRGEVDSGRSADGR</sequence>
<gene>
    <name evidence="3" type="ORF">SAMN04487946_10135</name>
</gene>
<organism evidence="3 4">
    <name type="scientific">Halobellus clavatus</name>
    <dbReference type="NCBI Taxonomy" id="660517"/>
    <lineage>
        <taxon>Archaea</taxon>
        <taxon>Methanobacteriati</taxon>
        <taxon>Methanobacteriota</taxon>
        <taxon>Stenosarchaea group</taxon>
        <taxon>Halobacteria</taxon>
        <taxon>Halobacteriales</taxon>
        <taxon>Haloferacaceae</taxon>
        <taxon>Halobellus</taxon>
    </lineage>
</organism>
<name>A0A1H3CID8_9EURY</name>
<feature type="domain" description="DUF7575" evidence="2">
    <location>
        <begin position="108"/>
        <end position="133"/>
    </location>
</feature>
<dbReference type="EMBL" id="FNPB01000001">
    <property type="protein sequence ID" value="SDX53921.1"/>
    <property type="molecule type" value="Genomic_DNA"/>
</dbReference>
<protein>
    <recommendedName>
        <fullName evidence="2">DUF7575 domain-containing protein</fullName>
    </recommendedName>
</protein>
<keyword evidence="1" id="KW-0812">Transmembrane</keyword>
<dbReference type="Pfam" id="PF24460">
    <property type="entry name" value="DUF7575"/>
    <property type="match status" value="1"/>
</dbReference>
<dbReference type="PROSITE" id="PS51318">
    <property type="entry name" value="TAT"/>
    <property type="match status" value="1"/>
</dbReference>
<keyword evidence="1" id="KW-1133">Transmembrane helix</keyword>
<evidence type="ECO:0000256" key="1">
    <source>
        <dbReference type="SAM" id="Phobius"/>
    </source>
</evidence>
<evidence type="ECO:0000259" key="2">
    <source>
        <dbReference type="Pfam" id="PF24460"/>
    </source>
</evidence>
<proteinExistence type="predicted"/>
<feature type="transmembrane region" description="Helical" evidence="1">
    <location>
        <begin position="76"/>
        <end position="94"/>
    </location>
</feature>
<evidence type="ECO:0000313" key="4">
    <source>
        <dbReference type="Proteomes" id="UP000199170"/>
    </source>
</evidence>
<feature type="transmembrane region" description="Helical" evidence="1">
    <location>
        <begin position="6"/>
        <end position="31"/>
    </location>
</feature>
<dbReference type="Proteomes" id="UP000199170">
    <property type="component" value="Unassembled WGS sequence"/>
</dbReference>
<dbReference type="AlphaFoldDB" id="A0A1H3CID8"/>
<dbReference type="InterPro" id="IPR055997">
    <property type="entry name" value="DUF7575"/>
</dbReference>
<keyword evidence="4" id="KW-1185">Reference proteome</keyword>
<dbReference type="InterPro" id="IPR006311">
    <property type="entry name" value="TAT_signal"/>
</dbReference>
<feature type="transmembrane region" description="Helical" evidence="1">
    <location>
        <begin position="38"/>
        <end position="56"/>
    </location>
</feature>
<keyword evidence="1" id="KW-0472">Membrane</keyword>
<reference evidence="4" key="1">
    <citation type="submission" date="2016-10" db="EMBL/GenBank/DDBJ databases">
        <authorList>
            <person name="Varghese N."/>
            <person name="Submissions S."/>
        </authorList>
    </citation>
    <scope>NUCLEOTIDE SEQUENCE [LARGE SCALE GENOMIC DNA]</scope>
    <source>
        <strain evidence="4">CGMCC 1.10118</strain>
    </source>
</reference>
<dbReference type="RefSeq" id="WP_089763843.1">
    <property type="nucleotide sequence ID" value="NZ_FNPB01000001.1"/>
</dbReference>
<accession>A0A1H3CID8</accession>
<evidence type="ECO:0000313" key="3">
    <source>
        <dbReference type="EMBL" id="SDX53921.1"/>
    </source>
</evidence>
<dbReference type="OrthoDB" id="204947at2157"/>